<keyword evidence="3" id="KW-0813">Transport</keyword>
<feature type="transmembrane region" description="Helical" evidence="8">
    <location>
        <begin position="222"/>
        <end position="247"/>
    </location>
</feature>
<evidence type="ECO:0000256" key="4">
    <source>
        <dbReference type="ARBA" id="ARBA00022475"/>
    </source>
</evidence>
<evidence type="ECO:0000256" key="1">
    <source>
        <dbReference type="ARBA" id="ARBA00004651"/>
    </source>
</evidence>
<dbReference type="GO" id="GO:0033214">
    <property type="term" value="P:siderophore-iron import into cell"/>
    <property type="evidence" value="ECO:0007669"/>
    <property type="project" value="TreeGrafter"/>
</dbReference>
<dbReference type="RefSeq" id="WP_242622992.1">
    <property type="nucleotide sequence ID" value="NZ_SHKL01000001.1"/>
</dbReference>
<sequence length="360" mass="35776">MSAPAPAASAVTVAGRPALRWRGLSGVWRPRMLAVTAAGLVLLVLAVAVNVGRGDFPIPLGDVLAALAGGGTRGQQFVVWQLRLPRSLTGALVGAALGIGGAITQTVARNPLASPDILGVTAGAGTAAVVVIVLGGGSSTVALSAAGLPLASLAGGLLTAGLVYGLAWRRGIDGYRLVLVGVGVGAAATAVTSWLLIAARIGDAARATVWLTGSLNARGWENVVPVSIALLVLVPVALLLAFGLGALQFGDDTATALGVRVNVARSALIVLAVALTAVATASAGPIAFVALVVPQICLRLVGAPRPPLLASAVYGGLLVVVSDLIARTVLPAELPVGIVTAAIGAPYLIWLLVRGRSARV</sequence>
<reference evidence="9 10" key="1">
    <citation type="submission" date="2019-02" db="EMBL/GenBank/DDBJ databases">
        <title>Sequencing the genomes of 1000 actinobacteria strains.</title>
        <authorList>
            <person name="Klenk H.-P."/>
        </authorList>
    </citation>
    <scope>NUCLEOTIDE SEQUENCE [LARGE SCALE GENOMIC DNA]</scope>
    <source>
        <strain evidence="9 10">DSM 45779</strain>
    </source>
</reference>
<proteinExistence type="inferred from homology"/>
<accession>A0A4Q7UY11</accession>
<dbReference type="InterPro" id="IPR000522">
    <property type="entry name" value="ABC_transptr_permease_BtuC"/>
</dbReference>
<dbReference type="Proteomes" id="UP000291591">
    <property type="component" value="Unassembled WGS sequence"/>
</dbReference>
<dbReference type="AlphaFoldDB" id="A0A4Q7UY11"/>
<dbReference type="GO" id="GO:0022857">
    <property type="term" value="F:transmembrane transporter activity"/>
    <property type="evidence" value="ECO:0007669"/>
    <property type="project" value="InterPro"/>
</dbReference>
<dbReference type="SUPFAM" id="SSF81345">
    <property type="entry name" value="ABC transporter involved in vitamin B12 uptake, BtuC"/>
    <property type="match status" value="1"/>
</dbReference>
<evidence type="ECO:0000313" key="10">
    <source>
        <dbReference type="Proteomes" id="UP000291591"/>
    </source>
</evidence>
<feature type="transmembrane region" description="Helical" evidence="8">
    <location>
        <begin position="117"/>
        <end position="135"/>
    </location>
</feature>
<evidence type="ECO:0000256" key="3">
    <source>
        <dbReference type="ARBA" id="ARBA00022448"/>
    </source>
</evidence>
<keyword evidence="5 8" id="KW-0812">Transmembrane</keyword>
<evidence type="ECO:0000256" key="7">
    <source>
        <dbReference type="ARBA" id="ARBA00023136"/>
    </source>
</evidence>
<dbReference type="CDD" id="cd06550">
    <property type="entry name" value="TM_ABC_iron-siderophores_like"/>
    <property type="match status" value="1"/>
</dbReference>
<gene>
    <name evidence="9" type="ORF">EV383_1957</name>
</gene>
<feature type="transmembrane region" description="Helical" evidence="8">
    <location>
        <begin position="268"/>
        <end position="296"/>
    </location>
</feature>
<dbReference type="InterPro" id="IPR037294">
    <property type="entry name" value="ABC_BtuC-like"/>
</dbReference>
<feature type="transmembrane region" description="Helical" evidence="8">
    <location>
        <begin position="177"/>
        <end position="202"/>
    </location>
</feature>
<feature type="transmembrane region" description="Helical" evidence="8">
    <location>
        <begin position="333"/>
        <end position="353"/>
    </location>
</feature>
<evidence type="ECO:0000313" key="9">
    <source>
        <dbReference type="EMBL" id="RZT85093.1"/>
    </source>
</evidence>
<evidence type="ECO:0000256" key="8">
    <source>
        <dbReference type="SAM" id="Phobius"/>
    </source>
</evidence>
<dbReference type="Pfam" id="PF01032">
    <property type="entry name" value="FecCD"/>
    <property type="match status" value="1"/>
</dbReference>
<comment type="caution">
    <text evidence="9">The sequence shown here is derived from an EMBL/GenBank/DDBJ whole genome shotgun (WGS) entry which is preliminary data.</text>
</comment>
<dbReference type="GO" id="GO:0005886">
    <property type="term" value="C:plasma membrane"/>
    <property type="evidence" value="ECO:0007669"/>
    <property type="project" value="UniProtKB-SubCell"/>
</dbReference>
<comment type="similarity">
    <text evidence="2">Belongs to the binding-protein-dependent transport system permease family. FecCD subfamily.</text>
</comment>
<dbReference type="Gene3D" id="1.10.3470.10">
    <property type="entry name" value="ABC transporter involved in vitamin B12 uptake, BtuC"/>
    <property type="match status" value="1"/>
</dbReference>
<keyword evidence="4" id="KW-1003">Cell membrane</keyword>
<evidence type="ECO:0000256" key="5">
    <source>
        <dbReference type="ARBA" id="ARBA00022692"/>
    </source>
</evidence>
<feature type="transmembrane region" description="Helical" evidence="8">
    <location>
        <begin position="141"/>
        <end position="165"/>
    </location>
</feature>
<dbReference type="PANTHER" id="PTHR30472">
    <property type="entry name" value="FERRIC ENTEROBACTIN TRANSPORT SYSTEM PERMEASE PROTEIN"/>
    <property type="match status" value="1"/>
</dbReference>
<keyword evidence="6 8" id="KW-1133">Transmembrane helix</keyword>
<protein>
    <submittedName>
        <fullName evidence="9">Iron complex transport system permease protein</fullName>
    </submittedName>
</protein>
<evidence type="ECO:0000256" key="2">
    <source>
        <dbReference type="ARBA" id="ARBA00007935"/>
    </source>
</evidence>
<name>A0A4Q7UY11_PSEST</name>
<keyword evidence="7 8" id="KW-0472">Membrane</keyword>
<comment type="subcellular location">
    <subcellularLocation>
        <location evidence="1">Cell membrane</location>
        <topology evidence="1">Multi-pass membrane protein</topology>
    </subcellularLocation>
</comment>
<feature type="transmembrane region" description="Helical" evidence="8">
    <location>
        <begin position="32"/>
        <end position="51"/>
    </location>
</feature>
<organism evidence="9 10">
    <name type="scientific">Pseudonocardia sediminis</name>
    <dbReference type="NCBI Taxonomy" id="1397368"/>
    <lineage>
        <taxon>Bacteria</taxon>
        <taxon>Bacillati</taxon>
        <taxon>Actinomycetota</taxon>
        <taxon>Actinomycetes</taxon>
        <taxon>Pseudonocardiales</taxon>
        <taxon>Pseudonocardiaceae</taxon>
        <taxon>Pseudonocardia</taxon>
    </lineage>
</organism>
<dbReference type="EMBL" id="SHKL01000001">
    <property type="protein sequence ID" value="RZT85093.1"/>
    <property type="molecule type" value="Genomic_DNA"/>
</dbReference>
<feature type="transmembrane region" description="Helical" evidence="8">
    <location>
        <begin position="88"/>
        <end position="108"/>
    </location>
</feature>
<keyword evidence="10" id="KW-1185">Reference proteome</keyword>
<evidence type="ECO:0000256" key="6">
    <source>
        <dbReference type="ARBA" id="ARBA00022989"/>
    </source>
</evidence>
<dbReference type="FunFam" id="1.10.3470.10:FF:000001">
    <property type="entry name" value="Vitamin B12 ABC transporter permease BtuC"/>
    <property type="match status" value="1"/>
</dbReference>
<dbReference type="PANTHER" id="PTHR30472:SF24">
    <property type="entry name" value="FERRIC ENTEROBACTIN TRANSPORT SYSTEM PERMEASE PROTEIN FEPG"/>
    <property type="match status" value="1"/>
</dbReference>